<dbReference type="InterPro" id="IPR005706">
    <property type="entry name" value="Ribosomal_uS2_bac/mit/plastid"/>
</dbReference>
<dbReference type="Proteomes" id="UP000253816">
    <property type="component" value="Unassembled WGS sequence"/>
</dbReference>
<comment type="similarity">
    <text evidence="1">Belongs to the universal ribosomal protein uS2 family.</text>
</comment>
<protein>
    <recommendedName>
        <fullName evidence="4">Small ribosomal subunit protein uS2</fullName>
    </recommendedName>
    <alternativeName>
        <fullName evidence="5">30S ribosomal protein S2</fullName>
    </alternativeName>
</protein>
<dbReference type="NCBIfam" id="TIGR01011">
    <property type="entry name" value="rpsB_bact"/>
    <property type="match status" value="1"/>
</dbReference>
<dbReference type="CDD" id="cd01425">
    <property type="entry name" value="RPS2"/>
    <property type="match status" value="1"/>
</dbReference>
<dbReference type="Gene3D" id="3.40.50.10490">
    <property type="entry name" value="Glucose-6-phosphate isomerase like protein, domain 1"/>
    <property type="match status" value="1"/>
</dbReference>
<dbReference type="PRINTS" id="PR00395">
    <property type="entry name" value="RIBOSOMALS2"/>
</dbReference>
<organism evidence="7 8">
    <name type="scientific">Candidatus Similichlamydia laticola</name>
    <dbReference type="NCBI Taxonomy" id="2170265"/>
    <lineage>
        <taxon>Bacteria</taxon>
        <taxon>Pseudomonadati</taxon>
        <taxon>Chlamydiota</taxon>
        <taxon>Chlamydiia</taxon>
        <taxon>Parachlamydiales</taxon>
        <taxon>Candidatus Parilichlamydiaceae</taxon>
        <taxon>Candidatus Similichlamydia</taxon>
    </lineage>
</organism>
<dbReference type="InterPro" id="IPR023591">
    <property type="entry name" value="Ribosomal_uS2_flav_dom_sf"/>
</dbReference>
<sequence length="108" mass="12014">METPPYTGAVVVVDPNQERLAVTEANKLGIPVFALADTNCNPDLIQWIIPCNDDALKSVRIVVKRLAEAIIEKKKEMHQSPHKAPQDESNEAEEDKDRKTAEHEAVAE</sequence>
<comment type="caution">
    <text evidence="7">The sequence shown here is derived from an EMBL/GenBank/DDBJ whole genome shotgun (WGS) entry which is preliminary data.</text>
</comment>
<dbReference type="GO" id="GO:0022627">
    <property type="term" value="C:cytosolic small ribosomal subunit"/>
    <property type="evidence" value="ECO:0007669"/>
    <property type="project" value="TreeGrafter"/>
</dbReference>
<gene>
    <name evidence="7" type="ORF">HAT2_00626</name>
</gene>
<evidence type="ECO:0000256" key="5">
    <source>
        <dbReference type="ARBA" id="ARBA00035518"/>
    </source>
</evidence>
<evidence type="ECO:0000256" key="2">
    <source>
        <dbReference type="ARBA" id="ARBA00022980"/>
    </source>
</evidence>
<accession>A0A369KBG6</accession>
<evidence type="ECO:0000256" key="6">
    <source>
        <dbReference type="SAM" id="MobiDB-lite"/>
    </source>
</evidence>
<evidence type="ECO:0000313" key="8">
    <source>
        <dbReference type="Proteomes" id="UP000253816"/>
    </source>
</evidence>
<feature type="compositionally biased region" description="Basic and acidic residues" evidence="6">
    <location>
        <begin position="95"/>
        <end position="108"/>
    </location>
</feature>
<dbReference type="PANTHER" id="PTHR12534:SF0">
    <property type="entry name" value="SMALL RIBOSOMAL SUBUNIT PROTEIN US2M"/>
    <property type="match status" value="1"/>
</dbReference>
<reference evidence="7 8" key="1">
    <citation type="submission" date="2018-07" db="EMBL/GenBank/DDBJ databases">
        <title>Comparative genomics of the Candidatus Parilichlamydiaceae reveals evidence of convergent evolution and genome reduction in the phylum Chlamydiae.</title>
        <authorList>
            <person name="Taylor-Brown A."/>
            <person name="Polkinghorne A."/>
        </authorList>
    </citation>
    <scope>NUCLEOTIDE SEQUENCE [LARGE SCALE GENOMIC DNA]</scope>
    <source>
        <strain evidence="7 8">Hat2</strain>
    </source>
</reference>
<name>A0A369KBG6_9BACT</name>
<keyword evidence="8" id="KW-1185">Reference proteome</keyword>
<dbReference type="PANTHER" id="PTHR12534">
    <property type="entry name" value="30S RIBOSOMAL PROTEIN S2 PROKARYOTIC AND ORGANELLAR"/>
    <property type="match status" value="1"/>
</dbReference>
<proteinExistence type="inferred from homology"/>
<dbReference type="EMBL" id="QQBG01000024">
    <property type="protein sequence ID" value="RDB31258.1"/>
    <property type="molecule type" value="Genomic_DNA"/>
</dbReference>
<dbReference type="AlphaFoldDB" id="A0A369KBG6"/>
<dbReference type="Pfam" id="PF00318">
    <property type="entry name" value="Ribosomal_S2"/>
    <property type="match status" value="1"/>
</dbReference>
<keyword evidence="2 7" id="KW-0689">Ribosomal protein</keyword>
<evidence type="ECO:0000313" key="7">
    <source>
        <dbReference type="EMBL" id="RDB31258.1"/>
    </source>
</evidence>
<evidence type="ECO:0000256" key="1">
    <source>
        <dbReference type="ARBA" id="ARBA00006242"/>
    </source>
</evidence>
<dbReference type="GO" id="GO:0003735">
    <property type="term" value="F:structural constituent of ribosome"/>
    <property type="evidence" value="ECO:0007669"/>
    <property type="project" value="InterPro"/>
</dbReference>
<dbReference type="InterPro" id="IPR001865">
    <property type="entry name" value="Ribosomal_uS2"/>
</dbReference>
<evidence type="ECO:0000256" key="4">
    <source>
        <dbReference type="ARBA" id="ARBA00035256"/>
    </source>
</evidence>
<evidence type="ECO:0000256" key="3">
    <source>
        <dbReference type="ARBA" id="ARBA00023274"/>
    </source>
</evidence>
<dbReference type="GO" id="GO:0006412">
    <property type="term" value="P:translation"/>
    <property type="evidence" value="ECO:0007669"/>
    <property type="project" value="InterPro"/>
</dbReference>
<feature type="region of interest" description="Disordered" evidence="6">
    <location>
        <begin position="73"/>
        <end position="108"/>
    </location>
</feature>
<dbReference type="SUPFAM" id="SSF52313">
    <property type="entry name" value="Ribosomal protein S2"/>
    <property type="match status" value="1"/>
</dbReference>
<keyword evidence="3" id="KW-0687">Ribonucleoprotein</keyword>